<name>A0A2Z5MUM4_BURPY</name>
<accession>A0A2Z5MUM4</accession>
<evidence type="ECO:0000313" key="2">
    <source>
        <dbReference type="Proteomes" id="UP000253104"/>
    </source>
</evidence>
<evidence type="ECO:0000313" key="1">
    <source>
        <dbReference type="EMBL" id="AXF20167.1"/>
    </source>
</evidence>
<dbReference type="EMBL" id="CP024902">
    <property type="protein sequence ID" value="AXF20167.1"/>
    <property type="molecule type" value="Genomic_DNA"/>
</dbReference>
<dbReference type="OrthoDB" id="9114684at2"/>
<reference evidence="1 2" key="1">
    <citation type="journal article" date="2018" name="ISME J.">
        <title>Involvement of Burkholderiaceae and sulfurous volatiles in disease-suppressive soils.</title>
        <authorList>
            <person name="Carrion V.J."/>
            <person name="Cordovez V."/>
            <person name="Tyc O."/>
            <person name="Etalo D.W."/>
            <person name="de Bruijn I."/>
            <person name="de Jager V.C."/>
            <person name="Medema M.H."/>
            <person name="Eberl L."/>
            <person name="Raaijmakers J.M."/>
        </authorList>
    </citation>
    <scope>NUCLEOTIDE SEQUENCE [LARGE SCALE GENOMIC DNA]</scope>
    <source>
        <strain evidence="2">mHSR5</strain>
    </source>
</reference>
<protein>
    <submittedName>
        <fullName evidence="1">Uncharacterized protein</fullName>
    </submittedName>
</protein>
<sequence length="114" mass="12829">MARRCLDAHIRGFTEFEGFCTDRFRPGTQSFKSAMFTNFITPARGRTGFYHCSPDPPHLTLSAPPIAALPPGLPARPQPRSNRKRVKSPCTLVESTSPSIIHAFNRRTKIFHFT</sequence>
<dbReference type="AlphaFoldDB" id="A0A2Z5MUM4"/>
<gene>
    <name evidence="1" type="ORF">CUJ89_06385</name>
</gene>
<proteinExistence type="predicted"/>
<organism evidence="1 2">
    <name type="scientific">Burkholderia pyrrocinia</name>
    <name type="common">Pseudomonas pyrrocinia</name>
    <dbReference type="NCBI Taxonomy" id="60550"/>
    <lineage>
        <taxon>Bacteria</taxon>
        <taxon>Pseudomonadati</taxon>
        <taxon>Pseudomonadota</taxon>
        <taxon>Betaproteobacteria</taxon>
        <taxon>Burkholderiales</taxon>
        <taxon>Burkholderiaceae</taxon>
        <taxon>Burkholderia</taxon>
        <taxon>Burkholderia cepacia complex</taxon>
    </lineage>
</organism>
<dbReference type="Proteomes" id="UP000253104">
    <property type="component" value="Chromosome mHSR5_A"/>
</dbReference>